<evidence type="ECO:0000313" key="2">
    <source>
        <dbReference type="Proteomes" id="UP000249057"/>
    </source>
</evidence>
<name>A0ACD1FYB3_9EURO</name>
<keyword evidence="2" id="KW-1185">Reference proteome</keyword>
<evidence type="ECO:0000313" key="1">
    <source>
        <dbReference type="EMBL" id="RAH41975.1"/>
    </source>
</evidence>
<organism evidence="1 2">
    <name type="scientific">Aspergillus brunneoviolaceus CBS 621.78</name>
    <dbReference type="NCBI Taxonomy" id="1450534"/>
    <lineage>
        <taxon>Eukaryota</taxon>
        <taxon>Fungi</taxon>
        <taxon>Dikarya</taxon>
        <taxon>Ascomycota</taxon>
        <taxon>Pezizomycotina</taxon>
        <taxon>Eurotiomycetes</taxon>
        <taxon>Eurotiomycetidae</taxon>
        <taxon>Eurotiales</taxon>
        <taxon>Aspergillaceae</taxon>
        <taxon>Aspergillus</taxon>
        <taxon>Aspergillus subgen. Circumdati</taxon>
    </lineage>
</organism>
<keyword evidence="1" id="KW-0378">Hydrolase</keyword>
<gene>
    <name evidence="1" type="ORF">BO95DRAFT_446424</name>
</gene>
<proteinExistence type="predicted"/>
<dbReference type="EMBL" id="KZ825380">
    <property type="protein sequence ID" value="RAH41975.1"/>
    <property type="molecule type" value="Genomic_DNA"/>
</dbReference>
<dbReference type="Proteomes" id="UP000249057">
    <property type="component" value="Unassembled WGS sequence"/>
</dbReference>
<protein>
    <submittedName>
        <fullName evidence="1">P-loop containing nucleoside triphosphate hydrolase protein</fullName>
    </submittedName>
</protein>
<accession>A0ACD1FYB3</accession>
<reference evidence="1" key="1">
    <citation type="submission" date="2018-02" db="EMBL/GenBank/DDBJ databases">
        <title>The genomes of Aspergillus section Nigri reveals drivers in fungal speciation.</title>
        <authorList>
            <consortium name="DOE Joint Genome Institute"/>
            <person name="Vesth T.C."/>
            <person name="Nybo J."/>
            <person name="Theobald S."/>
            <person name="Brandl J."/>
            <person name="Frisvad J.C."/>
            <person name="Nielsen K.F."/>
            <person name="Lyhne E.K."/>
            <person name="Kogle M.E."/>
            <person name="Kuo A."/>
            <person name="Riley R."/>
            <person name="Clum A."/>
            <person name="Nolan M."/>
            <person name="Lipzen A."/>
            <person name="Salamov A."/>
            <person name="Henrissat B."/>
            <person name="Wiebenga A."/>
            <person name="De vries R.P."/>
            <person name="Grigoriev I.V."/>
            <person name="Mortensen U.H."/>
            <person name="Andersen M.R."/>
            <person name="Baker S.E."/>
        </authorList>
    </citation>
    <scope>NUCLEOTIDE SEQUENCE</scope>
    <source>
        <strain evidence="1">CBS 621.78</strain>
    </source>
</reference>
<sequence length="288" mass="30867">MYHLAKSLYMYATSKEEYSVLLLGLDNAGKTTLLSQIKALYQPPRADGSLPASLLPASIGKTVPTVGQNVATISLPDMYLKIWDVGGQISMRNLWQSYYASCHAIIFVVDSADVGQDPDITRLPQRRRASGGVAAVGDDGSKTATAAAAAAADDEDEDEDEEGGDLGSTSPTNVTFTAENVGINAPGSDFGRLDECRQVLESVLKHADVAGVPILVLANKQDREDSVEVVRIKEGFVRKVFEGESGAGVRDSRVLPVSALMGSGVQEAVEWVQSRVKWNKEGRPPVMR</sequence>